<dbReference type="HOGENOM" id="CLU_1906709_0_0_1"/>
<evidence type="ECO:0000313" key="3">
    <source>
        <dbReference type="Proteomes" id="UP000003163"/>
    </source>
</evidence>
<gene>
    <name evidence="2" type="ORF">EDEG_02405</name>
</gene>
<keyword evidence="3" id="KW-1185">Reference proteome</keyword>
<comment type="caution">
    <text evidence="2">The sequence shown here is derived from an EMBL/GenBank/DDBJ whole genome shotgun (WGS) entry which is preliminary data.</text>
</comment>
<keyword evidence="1" id="KW-0812">Transmembrane</keyword>
<keyword evidence="1" id="KW-1133">Transmembrane helix</keyword>
<feature type="transmembrane region" description="Helical" evidence="1">
    <location>
        <begin position="43"/>
        <end position="69"/>
    </location>
</feature>
<dbReference type="PROSITE" id="PS51257">
    <property type="entry name" value="PROKAR_LIPOPROTEIN"/>
    <property type="match status" value="1"/>
</dbReference>
<reference evidence="3" key="2">
    <citation type="submission" date="2015-07" db="EMBL/GenBank/DDBJ databases">
        <title>Contrasting host-pathogen interactions and genome evolution in two generalist and specialist microsporidian pathogens of mosquitoes.</title>
        <authorList>
            <consortium name="The Broad Institute Genomics Platform"/>
            <consortium name="The Broad Institute Genome Sequencing Center for Infectious Disease"/>
            <person name="Cuomo C.A."/>
            <person name="Sanscrainte N.D."/>
            <person name="Goldberg J.M."/>
            <person name="Heiman D."/>
            <person name="Young S."/>
            <person name="Zeng Q."/>
            <person name="Becnel J.J."/>
            <person name="Birren B.W."/>
        </authorList>
    </citation>
    <scope>NUCLEOTIDE SEQUENCE [LARGE SCALE GENOMIC DNA]</scope>
    <source>
        <strain evidence="3">USNM 41457</strain>
    </source>
</reference>
<proteinExistence type="predicted"/>
<accession>J9DPG6</accession>
<protein>
    <submittedName>
        <fullName evidence="2">Uncharacterized protein</fullName>
    </submittedName>
</protein>
<dbReference type="Proteomes" id="UP000003163">
    <property type="component" value="Unassembled WGS sequence"/>
</dbReference>
<name>J9DPG6_EDHAE</name>
<keyword evidence="1" id="KW-0472">Membrane</keyword>
<reference evidence="2 3" key="1">
    <citation type="submission" date="2011-08" db="EMBL/GenBank/DDBJ databases">
        <authorList>
            <person name="Liu Z.J."/>
            <person name="Shi F.L."/>
            <person name="Lu J.Q."/>
            <person name="Li M."/>
            <person name="Wang Z.L."/>
        </authorList>
    </citation>
    <scope>NUCLEOTIDE SEQUENCE [LARGE SCALE GENOMIC DNA]</scope>
    <source>
        <strain evidence="2 3">USNM 41457</strain>
    </source>
</reference>
<organism evidence="2 3">
    <name type="scientific">Edhazardia aedis (strain USNM 41457)</name>
    <name type="common">Microsporidian parasite</name>
    <dbReference type="NCBI Taxonomy" id="1003232"/>
    <lineage>
        <taxon>Eukaryota</taxon>
        <taxon>Fungi</taxon>
        <taxon>Fungi incertae sedis</taxon>
        <taxon>Microsporidia</taxon>
        <taxon>Edhazardia</taxon>
    </lineage>
</organism>
<dbReference type="EMBL" id="AFBI03000042">
    <property type="protein sequence ID" value="EJW03237.1"/>
    <property type="molecule type" value="Genomic_DNA"/>
</dbReference>
<evidence type="ECO:0000256" key="1">
    <source>
        <dbReference type="SAM" id="Phobius"/>
    </source>
</evidence>
<dbReference type="VEuPathDB" id="MicrosporidiaDB:EDEG_02405"/>
<evidence type="ECO:0000313" key="2">
    <source>
        <dbReference type="EMBL" id="EJW03237.1"/>
    </source>
</evidence>
<sequence>MTLKIYTLAHIMGSCRNVLYMRIDVLLRGARSFLQFPKKKYNYLYIIIHFNIQIRFIFCWQLFFFFLLLCNARKNIFSTHKLKNIKMSLEVNYHCIRKLKFLDKKNISCKNIESFKLLMQKEKKDAVIANVFV</sequence>
<dbReference type="InParanoid" id="J9DPG6"/>
<dbReference type="AlphaFoldDB" id="J9DPG6"/>